<dbReference type="Proteomes" id="UP000509513">
    <property type="component" value="Chromosome"/>
</dbReference>
<dbReference type="EMBL" id="CP054051">
    <property type="protein sequence ID" value="QKJ27114.1"/>
    <property type="molecule type" value="Genomic_DNA"/>
</dbReference>
<name>A0A5J6RGS0_9BACT</name>
<dbReference type="EMBL" id="VBUC01000026">
    <property type="protein sequence ID" value="TLS96918.1"/>
    <property type="molecule type" value="Genomic_DNA"/>
</dbReference>
<dbReference type="RefSeq" id="WP_024775373.1">
    <property type="nucleotide sequence ID" value="NZ_CP043857.1"/>
</dbReference>
<reference evidence="2 3" key="1">
    <citation type="submission" date="2019-05" db="EMBL/GenBank/DDBJ databases">
        <title>Arcobacter cibarius and Arcobacter thereius providing challenges in identification an antibiotic susceptibility and Quinolone resistance.</title>
        <authorList>
            <person name="Busch A."/>
            <person name="Hanel I."/>
            <person name="Hotzel H."/>
            <person name="Tomaso H."/>
        </authorList>
    </citation>
    <scope>NUCLEOTIDE SEQUENCE [LARGE SCALE GENOMIC DNA]</scope>
    <source>
        <strain evidence="2 3">16CS0831-2</strain>
    </source>
</reference>
<reference evidence="1 4" key="2">
    <citation type="submission" date="2020-05" db="EMBL/GenBank/DDBJ databases">
        <title>Complete genome sequencing of Campylobacter and Arcobacter type strains.</title>
        <authorList>
            <person name="Miller W.G."/>
            <person name="Yee E."/>
        </authorList>
    </citation>
    <scope>NUCLEOTIDE SEQUENCE [LARGE SCALE GENOMIC DNA]</scope>
    <source>
        <strain evidence="1 4">LMG 21996</strain>
    </source>
</reference>
<accession>A0A5J6RGS0</accession>
<dbReference type="Proteomes" id="UP000305417">
    <property type="component" value="Unassembled WGS sequence"/>
</dbReference>
<dbReference type="STRING" id="1442598.GCA_000522465_01260"/>
<protein>
    <submittedName>
        <fullName evidence="1">Uncharacterized protein</fullName>
    </submittedName>
</protein>
<gene>
    <name evidence="1" type="ORF">ACBT_1205</name>
    <name evidence="2" type="ORF">FE247_09325</name>
</gene>
<dbReference type="OrthoDB" id="5372974at2"/>
<evidence type="ECO:0000313" key="3">
    <source>
        <dbReference type="Proteomes" id="UP000305417"/>
    </source>
</evidence>
<sequence length="98" mass="11298">MKIVIPVDKKDRFLSVISSIEENRAWAVVSLDGAKIVSVDFFDRYEEIFCLVNKVVVINNLEFVWPFQDDGIEILIASKEKSIDEIVESLLLNRLKKL</sequence>
<keyword evidence="3" id="KW-1185">Reference proteome</keyword>
<evidence type="ECO:0000313" key="2">
    <source>
        <dbReference type="EMBL" id="TLS96918.1"/>
    </source>
</evidence>
<organism evidence="1 4">
    <name type="scientific">Aliarcobacter cibarius</name>
    <dbReference type="NCBI Taxonomy" id="255507"/>
    <lineage>
        <taxon>Bacteria</taxon>
        <taxon>Pseudomonadati</taxon>
        <taxon>Campylobacterota</taxon>
        <taxon>Epsilonproteobacteria</taxon>
        <taxon>Campylobacterales</taxon>
        <taxon>Arcobacteraceae</taxon>
        <taxon>Aliarcobacter</taxon>
    </lineage>
</organism>
<evidence type="ECO:0000313" key="1">
    <source>
        <dbReference type="EMBL" id="QKJ27114.1"/>
    </source>
</evidence>
<dbReference type="KEGG" id="acib:ACBT_1205"/>
<evidence type="ECO:0000313" key="4">
    <source>
        <dbReference type="Proteomes" id="UP000509513"/>
    </source>
</evidence>
<proteinExistence type="predicted"/>
<dbReference type="AlphaFoldDB" id="A0A5J6RGS0"/>